<dbReference type="PROSITE" id="PS50994">
    <property type="entry name" value="INTEGRASE"/>
    <property type="match status" value="1"/>
</dbReference>
<dbReference type="GO" id="GO:0003676">
    <property type="term" value="F:nucleic acid binding"/>
    <property type="evidence" value="ECO:0007669"/>
    <property type="project" value="InterPro"/>
</dbReference>
<gene>
    <name evidence="2" type="primary">POL_1026</name>
    <name evidence="2" type="ORF">NPIL_379931</name>
</gene>
<evidence type="ECO:0000313" key="2">
    <source>
        <dbReference type="EMBL" id="GFS73707.1"/>
    </source>
</evidence>
<dbReference type="GO" id="GO:0015074">
    <property type="term" value="P:DNA integration"/>
    <property type="evidence" value="ECO:0007669"/>
    <property type="project" value="InterPro"/>
</dbReference>
<dbReference type="SUPFAM" id="SSF53098">
    <property type="entry name" value="Ribonuclease H-like"/>
    <property type="match status" value="1"/>
</dbReference>
<keyword evidence="3" id="KW-1185">Reference proteome</keyword>
<dbReference type="InterPro" id="IPR036397">
    <property type="entry name" value="RNaseH_sf"/>
</dbReference>
<accession>A0A8X6T363</accession>
<proteinExistence type="predicted"/>
<dbReference type="Proteomes" id="UP000887013">
    <property type="component" value="Unassembled WGS sequence"/>
</dbReference>
<dbReference type="OrthoDB" id="6432089at2759"/>
<comment type="caution">
    <text evidence="2">The sequence shown here is derived from an EMBL/GenBank/DDBJ whole genome shotgun (WGS) entry which is preliminary data.</text>
</comment>
<dbReference type="InterPro" id="IPR012337">
    <property type="entry name" value="RNaseH-like_sf"/>
</dbReference>
<dbReference type="PANTHER" id="PTHR38681">
    <property type="entry name" value="RETROVIRUS-RELATED POL POLYPROTEIN FROM TRANSPOSON 412-LIKE PROTEIN-RELATED"/>
    <property type="match status" value="1"/>
</dbReference>
<protein>
    <submittedName>
        <fullName evidence="2">Retrovirus-related Pol polyprotein from transposon 412</fullName>
    </submittedName>
</protein>
<feature type="domain" description="Integrase catalytic" evidence="1">
    <location>
        <begin position="1"/>
        <end position="132"/>
    </location>
</feature>
<dbReference type="EMBL" id="BMAW01096215">
    <property type="protein sequence ID" value="GFS73707.1"/>
    <property type="molecule type" value="Genomic_DNA"/>
</dbReference>
<sequence length="144" mass="16429">MEVIPVENITSETITKAFYANWICRFGVPYTVITDRGNQFRSELFRSLGIICGIKMQTTTSYHPQSNGKIERQHRTLKAAIRAHDSIKWSENLPTILLGIRASLLEDTNCSIAEMVYGKSLKLPDEFFQEPKTKLEPDTFTSEI</sequence>
<dbReference type="Gene3D" id="3.30.420.10">
    <property type="entry name" value="Ribonuclease H-like superfamily/Ribonuclease H"/>
    <property type="match status" value="1"/>
</dbReference>
<dbReference type="AlphaFoldDB" id="A0A8X6T363"/>
<name>A0A8X6T363_NEPPI</name>
<dbReference type="PANTHER" id="PTHR38681:SF1">
    <property type="entry name" value="RETROVIRUS-RELATED POL POLYPROTEIN FROM TRANSPOSON 412-LIKE PROTEIN"/>
    <property type="match status" value="1"/>
</dbReference>
<evidence type="ECO:0000259" key="1">
    <source>
        <dbReference type="PROSITE" id="PS50994"/>
    </source>
</evidence>
<dbReference type="InterPro" id="IPR001584">
    <property type="entry name" value="Integrase_cat-core"/>
</dbReference>
<reference evidence="2" key="1">
    <citation type="submission" date="2020-08" db="EMBL/GenBank/DDBJ databases">
        <title>Multicomponent nature underlies the extraordinary mechanical properties of spider dragline silk.</title>
        <authorList>
            <person name="Kono N."/>
            <person name="Nakamura H."/>
            <person name="Mori M."/>
            <person name="Yoshida Y."/>
            <person name="Ohtoshi R."/>
            <person name="Malay A.D."/>
            <person name="Moran D.A.P."/>
            <person name="Tomita M."/>
            <person name="Numata K."/>
            <person name="Arakawa K."/>
        </authorList>
    </citation>
    <scope>NUCLEOTIDE SEQUENCE</scope>
</reference>
<evidence type="ECO:0000313" key="3">
    <source>
        <dbReference type="Proteomes" id="UP000887013"/>
    </source>
</evidence>
<organism evidence="2 3">
    <name type="scientific">Nephila pilipes</name>
    <name type="common">Giant wood spider</name>
    <name type="synonym">Nephila maculata</name>
    <dbReference type="NCBI Taxonomy" id="299642"/>
    <lineage>
        <taxon>Eukaryota</taxon>
        <taxon>Metazoa</taxon>
        <taxon>Ecdysozoa</taxon>
        <taxon>Arthropoda</taxon>
        <taxon>Chelicerata</taxon>
        <taxon>Arachnida</taxon>
        <taxon>Araneae</taxon>
        <taxon>Araneomorphae</taxon>
        <taxon>Entelegynae</taxon>
        <taxon>Araneoidea</taxon>
        <taxon>Nephilidae</taxon>
        <taxon>Nephila</taxon>
    </lineage>
</organism>